<feature type="coiled-coil region" evidence="1">
    <location>
        <begin position="392"/>
        <end position="419"/>
    </location>
</feature>
<evidence type="ECO:0000313" key="4">
    <source>
        <dbReference type="Proteomes" id="UP000552097"/>
    </source>
</evidence>
<reference evidence="3 4" key="1">
    <citation type="submission" date="2020-08" db="EMBL/GenBank/DDBJ databases">
        <title>Sequencing the genomes of 1000 actinobacteria strains.</title>
        <authorList>
            <person name="Klenk H.-P."/>
        </authorList>
    </citation>
    <scope>NUCLEOTIDE SEQUENCE [LARGE SCALE GENOMIC DNA]</scope>
    <source>
        <strain evidence="3 4">DSM 45486</strain>
    </source>
</reference>
<evidence type="ECO:0000313" key="3">
    <source>
        <dbReference type="EMBL" id="MBB5804653.1"/>
    </source>
</evidence>
<dbReference type="AlphaFoldDB" id="A0A7W9HMJ6"/>
<organism evidence="3 4">
    <name type="scientific">Saccharothrix ecbatanensis</name>
    <dbReference type="NCBI Taxonomy" id="1105145"/>
    <lineage>
        <taxon>Bacteria</taxon>
        <taxon>Bacillati</taxon>
        <taxon>Actinomycetota</taxon>
        <taxon>Actinomycetes</taxon>
        <taxon>Pseudonocardiales</taxon>
        <taxon>Pseudonocardiaceae</taxon>
        <taxon>Saccharothrix</taxon>
    </lineage>
</organism>
<keyword evidence="2" id="KW-1133">Transmembrane helix</keyword>
<accession>A0A7W9HMJ6</accession>
<dbReference type="Proteomes" id="UP000552097">
    <property type="component" value="Unassembled WGS sequence"/>
</dbReference>
<comment type="caution">
    <text evidence="3">The sequence shown here is derived from an EMBL/GenBank/DDBJ whole genome shotgun (WGS) entry which is preliminary data.</text>
</comment>
<dbReference type="EMBL" id="JACHMO010000001">
    <property type="protein sequence ID" value="MBB5804653.1"/>
    <property type="molecule type" value="Genomic_DNA"/>
</dbReference>
<keyword evidence="2" id="KW-0812">Transmembrane</keyword>
<protein>
    <submittedName>
        <fullName evidence="3">Putative nucleic acid-binding Zn-ribbon protein</fullName>
    </submittedName>
</protein>
<proteinExistence type="predicted"/>
<feature type="transmembrane region" description="Helical" evidence="2">
    <location>
        <begin position="39"/>
        <end position="66"/>
    </location>
</feature>
<evidence type="ECO:0000256" key="1">
    <source>
        <dbReference type="SAM" id="Coils"/>
    </source>
</evidence>
<keyword evidence="1" id="KW-0175">Coiled coil</keyword>
<keyword evidence="4" id="KW-1185">Reference proteome</keyword>
<evidence type="ECO:0000256" key="2">
    <source>
        <dbReference type="SAM" id="Phobius"/>
    </source>
</evidence>
<keyword evidence="2" id="KW-0472">Membrane</keyword>
<name>A0A7W9HMJ6_9PSEU</name>
<sequence>MREYAQSVKETEDAHDKLSATLSSYGKTSAKILGAMPALGMAAGAGVAAGLMAIPVALGVVAAAVLSNNEEVRSAYSDLWDDVKVIAQDAVAPLADTFVSIAKELGSTAREIKPDLEAMFLAAEPGLRELGSGVSDFIKNAMPGFRKAVESSYDPLKAMRSLMGDTGEGFNDFFTNISAGSKSSATLITELGRIIQTVLGFAGSILAKLANAFEGNFGQIREIISQVTSSLSSLADGALPVLGTAVTAALSVVSSLLKAFEPFAGVLGTVAASMLVAATAGKALGAAWAFMSAGGAIAASLQGVSTRVSNVALSAGVLTESLTGSANAGEKVATAGSKVGTILTGLGKSLPIVGIAVTVFALAWEQSSKSMEEASKRGGTLAESLIKGGNEADNARKKINDLVAENTKYQTQLNELERQQKGAGKAAGTFAKEIRDLHEKIDTNNATIDASRKSYDEIKGSLTGVQLAHVNLNEAIEKHGATSVEAQIAGAALRAETDKSAESQRLAAEAIKTTTQRLIEQFNQQMAMLGSDLAYRDSVNATADAQKKLAETIATNGATSEEAADATRALERAQLNQINSAAQLAAATYTGTNETKRGELAMQAATRETLNLAAANNGNLSPSLLNAVRNMNATQLQAAGVTARINETGQAVINLPGGKTVVLGMNDYANWPLQEAINKLQNIHSKTVTVRVNNDVYTSYYGGRPTGMQFKAKGGHMKPNMPTVVGEEGMEMIWPSKSGYVQTADEVKDFLGMMRSVGPLAMSSVPTLSDVPMNAGSSSTSVGSINITINSSSSSPEDISDSVIRKIEQKLVRRTNIRTGGRGIS</sequence>
<gene>
    <name evidence="3" type="ORF">F4560_004421</name>
</gene>
<dbReference type="RefSeq" id="WP_246477866.1">
    <property type="nucleotide sequence ID" value="NZ_JACHMO010000001.1"/>
</dbReference>